<proteinExistence type="predicted"/>
<keyword evidence="3" id="KW-1185">Reference proteome</keyword>
<keyword evidence="1" id="KW-0472">Membrane</keyword>
<dbReference type="OrthoDB" id="1868634at2759"/>
<comment type="caution">
    <text evidence="2">The sequence shown here is derived from an EMBL/GenBank/DDBJ whole genome shotgun (WGS) entry which is preliminary data.</text>
</comment>
<reference evidence="3" key="1">
    <citation type="journal article" date="2016" name="Nat. Biotechnol.">
        <title>Sequencing wild and cultivated cassava and related species reveals extensive interspecific hybridization and genetic diversity.</title>
        <authorList>
            <person name="Bredeson J.V."/>
            <person name="Lyons J.B."/>
            <person name="Prochnik S.E."/>
            <person name="Wu G.A."/>
            <person name="Ha C.M."/>
            <person name="Edsinger-Gonzales E."/>
            <person name="Grimwood J."/>
            <person name="Schmutz J."/>
            <person name="Rabbi I.Y."/>
            <person name="Egesi C."/>
            <person name="Nauluvula P."/>
            <person name="Lebot V."/>
            <person name="Ndunguru J."/>
            <person name="Mkamilo G."/>
            <person name="Bart R.S."/>
            <person name="Setter T.L."/>
            <person name="Gleadow R.M."/>
            <person name="Kulakow P."/>
            <person name="Ferguson M.E."/>
            <person name="Rounsley S."/>
            <person name="Rokhsar D.S."/>
        </authorList>
    </citation>
    <scope>NUCLEOTIDE SEQUENCE [LARGE SCALE GENOMIC DNA]</scope>
    <source>
        <strain evidence="3">cv. AM560-2</strain>
    </source>
</reference>
<dbReference type="EMBL" id="CM004399">
    <property type="protein sequence ID" value="OAY33670.1"/>
    <property type="molecule type" value="Genomic_DNA"/>
</dbReference>
<feature type="transmembrane region" description="Helical" evidence="1">
    <location>
        <begin position="139"/>
        <end position="160"/>
    </location>
</feature>
<evidence type="ECO:0000256" key="1">
    <source>
        <dbReference type="SAM" id="Phobius"/>
    </source>
</evidence>
<name>A0A2C9UR01_MANES</name>
<dbReference type="Gramene" id="Manes.13G115300.1.v8.1">
    <property type="protein sequence ID" value="Manes.13G115300.1.v8.1.CDS"/>
    <property type="gene ID" value="Manes.13G115300.v8.1"/>
</dbReference>
<keyword evidence="1" id="KW-1133">Transmembrane helix</keyword>
<dbReference type="STRING" id="3983.A0A2C9UR01"/>
<protein>
    <submittedName>
        <fullName evidence="2">Uncharacterized protein</fullName>
    </submittedName>
</protein>
<sequence length="169" mass="19246">MGITTSFLRIFKGLPSARRIAFVMGKLYKQFVDKDIKNFEEFHIAVLDIFNTLNSALPGKHYDAPSRKEVEACFASLKDVSEAKRKQRFIHFMKKRVDRCRREDSTMVTGVITPVAAMAAKKAAENVPQLDIIKVVPDVVFVPTVTLLAIFFVKLIRIILLRRIASPYM</sequence>
<dbReference type="PANTHER" id="PTHR37754:SF1">
    <property type="entry name" value="CALCIUM ION-BINDING PROTEIN"/>
    <property type="match status" value="1"/>
</dbReference>
<evidence type="ECO:0000313" key="2">
    <source>
        <dbReference type="EMBL" id="OAY33670.1"/>
    </source>
</evidence>
<dbReference type="Proteomes" id="UP000091857">
    <property type="component" value="Chromosome 13"/>
</dbReference>
<accession>A0A2C9UR01</accession>
<dbReference type="PANTHER" id="PTHR37754">
    <property type="entry name" value="CALCIUM ION-BINDING PROTEIN"/>
    <property type="match status" value="1"/>
</dbReference>
<evidence type="ECO:0000313" key="3">
    <source>
        <dbReference type="Proteomes" id="UP000091857"/>
    </source>
</evidence>
<keyword evidence="1" id="KW-0812">Transmembrane</keyword>
<dbReference type="AlphaFoldDB" id="A0A2C9UR01"/>
<gene>
    <name evidence="2" type="ORF">MANES_13G115300v8</name>
</gene>
<organism evidence="2 3">
    <name type="scientific">Manihot esculenta</name>
    <name type="common">Cassava</name>
    <name type="synonym">Jatropha manihot</name>
    <dbReference type="NCBI Taxonomy" id="3983"/>
    <lineage>
        <taxon>Eukaryota</taxon>
        <taxon>Viridiplantae</taxon>
        <taxon>Streptophyta</taxon>
        <taxon>Embryophyta</taxon>
        <taxon>Tracheophyta</taxon>
        <taxon>Spermatophyta</taxon>
        <taxon>Magnoliopsida</taxon>
        <taxon>eudicotyledons</taxon>
        <taxon>Gunneridae</taxon>
        <taxon>Pentapetalae</taxon>
        <taxon>rosids</taxon>
        <taxon>fabids</taxon>
        <taxon>Malpighiales</taxon>
        <taxon>Euphorbiaceae</taxon>
        <taxon>Crotonoideae</taxon>
        <taxon>Manihoteae</taxon>
        <taxon>Manihot</taxon>
    </lineage>
</organism>